<evidence type="ECO:0000256" key="1">
    <source>
        <dbReference type="SAM" id="SignalP"/>
    </source>
</evidence>
<evidence type="ECO:0008006" key="4">
    <source>
        <dbReference type="Google" id="ProtNLM"/>
    </source>
</evidence>
<dbReference type="PROSITE" id="PS51257">
    <property type="entry name" value="PROKAR_LIPOPROTEIN"/>
    <property type="match status" value="1"/>
</dbReference>
<evidence type="ECO:0000313" key="2">
    <source>
        <dbReference type="EMBL" id="MCQ8772885.1"/>
    </source>
</evidence>
<dbReference type="AlphaFoldDB" id="A0A9X2LKJ8"/>
<sequence>MKRHVNRCASAALAVMLGGTALTACSSDKPVGSAASSAASAARSKASAAASAVSSGAASAAASVAASAAAAAEAALSNVKGGLNAQADVTLGAVATGSDGRTEVPVNITNHDSKARRYTILINFDDPSGNLADVIVLDVPETAAGGTAHATARSNRNLSGTVTAEVRRALRY</sequence>
<reference evidence="2" key="1">
    <citation type="submission" date="2022-06" db="EMBL/GenBank/DDBJ databases">
        <title>WGS of actinobacteria.</title>
        <authorList>
            <person name="Thawai C."/>
        </authorList>
    </citation>
    <scope>NUCLEOTIDE SEQUENCE</scope>
    <source>
        <strain evidence="2">AA8</strain>
    </source>
</reference>
<accession>A0A9X2LKJ8</accession>
<proteinExistence type="predicted"/>
<protein>
    <recommendedName>
        <fullName evidence="4">Lipoprotein</fullName>
    </recommendedName>
</protein>
<dbReference type="Proteomes" id="UP001142374">
    <property type="component" value="Unassembled WGS sequence"/>
</dbReference>
<evidence type="ECO:0000313" key="3">
    <source>
        <dbReference type="Proteomes" id="UP001142374"/>
    </source>
</evidence>
<keyword evidence="3" id="KW-1185">Reference proteome</keyword>
<keyword evidence="1" id="KW-0732">Signal</keyword>
<comment type="caution">
    <text evidence="2">The sequence shown here is derived from an EMBL/GenBank/DDBJ whole genome shotgun (WGS) entry which is preliminary data.</text>
</comment>
<feature type="signal peptide" evidence="1">
    <location>
        <begin position="1"/>
        <end position="26"/>
    </location>
</feature>
<organism evidence="2 3">
    <name type="scientific">Streptomyces telluris</name>
    <dbReference type="NCBI Taxonomy" id="2720021"/>
    <lineage>
        <taxon>Bacteria</taxon>
        <taxon>Bacillati</taxon>
        <taxon>Actinomycetota</taxon>
        <taxon>Actinomycetes</taxon>
        <taxon>Kitasatosporales</taxon>
        <taxon>Streptomycetaceae</taxon>
        <taxon>Streptomyces</taxon>
    </lineage>
</organism>
<dbReference type="EMBL" id="JANIID010000025">
    <property type="protein sequence ID" value="MCQ8772885.1"/>
    <property type="molecule type" value="Genomic_DNA"/>
</dbReference>
<name>A0A9X2LKJ8_9ACTN</name>
<gene>
    <name evidence="2" type="ORF">NQU55_24390</name>
</gene>
<feature type="chain" id="PRO_5040932118" description="Lipoprotein" evidence="1">
    <location>
        <begin position="27"/>
        <end position="172"/>
    </location>
</feature>
<dbReference type="RefSeq" id="WP_168096596.1">
    <property type="nucleotide sequence ID" value="NZ_JAATER010000721.1"/>
</dbReference>